<proteinExistence type="predicted"/>
<dbReference type="EMBL" id="JABCKI010006105">
    <property type="protein sequence ID" value="KAG5635382.1"/>
    <property type="molecule type" value="Genomic_DNA"/>
</dbReference>
<name>A0A9P7FV38_9AGAR</name>
<reference evidence="1" key="2">
    <citation type="submission" date="2021-10" db="EMBL/GenBank/DDBJ databases">
        <title>Phylogenomics reveals ancestral predisposition of the termite-cultivated fungus Termitomyces towards a domesticated lifestyle.</title>
        <authorList>
            <person name="Auxier B."/>
            <person name="Grum-Grzhimaylo A."/>
            <person name="Cardenas M.E."/>
            <person name="Lodge J.D."/>
            <person name="Laessoe T."/>
            <person name="Pedersen O."/>
            <person name="Smith M.E."/>
            <person name="Kuyper T.W."/>
            <person name="Franco-Molano E.A."/>
            <person name="Baroni T.J."/>
            <person name="Aanen D.K."/>
        </authorList>
    </citation>
    <scope>NUCLEOTIDE SEQUENCE</scope>
    <source>
        <strain evidence="1">D49</strain>
    </source>
</reference>
<protein>
    <submittedName>
        <fullName evidence="1">Uncharacterized protein</fullName>
    </submittedName>
</protein>
<dbReference type="AlphaFoldDB" id="A0A9P7FV38"/>
<sequence>MLHEATKLPGACLSFAHVEEIEVRARDKSTLLLATELFAESAASASLKRLVYDFRKDDCFTNIFFGTSIYNLDFFRLPPSLNKLHVEIPYENGPHFLGWLSAALQDGAEGGDPRPLKELVLVIRKECSPTSSTRQNSGTPWIHSALRSTMHSACRHTQRAVEVGSKYFYPPYDETRERLMVEDAIPVSYLSNAIERLYARLPRLRARGILRVRWLVTEKRQSGLEAAVRALREGIEGPVHADENERFKVGREYTESTIVEVHLRALERVRESCTS</sequence>
<dbReference type="Proteomes" id="UP000717328">
    <property type="component" value="Unassembled WGS sequence"/>
</dbReference>
<keyword evidence="2" id="KW-1185">Reference proteome</keyword>
<gene>
    <name evidence="1" type="ORF">H0H81_011458</name>
</gene>
<comment type="caution">
    <text evidence="1">The sequence shown here is derived from an EMBL/GenBank/DDBJ whole genome shotgun (WGS) entry which is preliminary data.</text>
</comment>
<reference evidence="1" key="1">
    <citation type="submission" date="2021-02" db="EMBL/GenBank/DDBJ databases">
        <authorList>
            <person name="Nieuwenhuis M."/>
            <person name="Van De Peppel L.J.J."/>
        </authorList>
    </citation>
    <scope>NUCLEOTIDE SEQUENCE</scope>
    <source>
        <strain evidence="1">D49</strain>
    </source>
</reference>
<dbReference type="OrthoDB" id="2977329at2759"/>
<organism evidence="1 2">
    <name type="scientific">Sphagnurus paluster</name>
    <dbReference type="NCBI Taxonomy" id="117069"/>
    <lineage>
        <taxon>Eukaryota</taxon>
        <taxon>Fungi</taxon>
        <taxon>Dikarya</taxon>
        <taxon>Basidiomycota</taxon>
        <taxon>Agaricomycotina</taxon>
        <taxon>Agaricomycetes</taxon>
        <taxon>Agaricomycetidae</taxon>
        <taxon>Agaricales</taxon>
        <taxon>Tricholomatineae</taxon>
        <taxon>Lyophyllaceae</taxon>
        <taxon>Sphagnurus</taxon>
    </lineage>
</organism>
<evidence type="ECO:0000313" key="1">
    <source>
        <dbReference type="EMBL" id="KAG5635382.1"/>
    </source>
</evidence>
<evidence type="ECO:0000313" key="2">
    <source>
        <dbReference type="Proteomes" id="UP000717328"/>
    </source>
</evidence>
<accession>A0A9P7FV38</accession>